<protein>
    <submittedName>
        <fullName evidence="3">Molybdopterin-dependent oxidoreductase</fullName>
    </submittedName>
</protein>
<dbReference type="AlphaFoldDB" id="A0A849SAJ9"/>
<dbReference type="SMART" id="SM01008">
    <property type="entry name" value="Ald_Xan_dh_C"/>
    <property type="match status" value="1"/>
</dbReference>
<feature type="domain" description="Aldehyde oxidase/xanthine dehydrogenase a/b hammerhead" evidence="2">
    <location>
        <begin position="72"/>
        <end position="178"/>
    </location>
</feature>
<proteinExistence type="predicted"/>
<dbReference type="SUPFAM" id="SSF56003">
    <property type="entry name" value="Molybdenum cofactor-binding domain"/>
    <property type="match status" value="1"/>
</dbReference>
<evidence type="ECO:0000313" key="4">
    <source>
        <dbReference type="Proteomes" id="UP000580839"/>
    </source>
</evidence>
<name>A0A849SAJ9_UNCEI</name>
<gene>
    <name evidence="3" type="ORF">HOP12_00845</name>
</gene>
<dbReference type="GO" id="GO:0005506">
    <property type="term" value="F:iron ion binding"/>
    <property type="evidence" value="ECO:0007669"/>
    <property type="project" value="InterPro"/>
</dbReference>
<dbReference type="Pfam" id="PF01315">
    <property type="entry name" value="Ald_Xan_dh_C"/>
    <property type="match status" value="1"/>
</dbReference>
<dbReference type="InterPro" id="IPR036856">
    <property type="entry name" value="Ald_Oxase/Xan_DH_a/b_sf"/>
</dbReference>
<evidence type="ECO:0000259" key="2">
    <source>
        <dbReference type="SMART" id="SM01008"/>
    </source>
</evidence>
<dbReference type="Gene3D" id="3.30.365.10">
    <property type="entry name" value="Aldehyde oxidase/xanthine dehydrogenase, molybdopterin binding domain"/>
    <property type="match status" value="4"/>
</dbReference>
<dbReference type="Gene3D" id="3.90.1170.50">
    <property type="entry name" value="Aldehyde oxidase/xanthine dehydrogenase, a/b hammerhead"/>
    <property type="match status" value="1"/>
</dbReference>
<dbReference type="Pfam" id="PF20256">
    <property type="entry name" value="MoCoBD_2"/>
    <property type="match status" value="1"/>
</dbReference>
<dbReference type="Pfam" id="PF02738">
    <property type="entry name" value="MoCoBD_1"/>
    <property type="match status" value="1"/>
</dbReference>
<dbReference type="InterPro" id="IPR008274">
    <property type="entry name" value="AldOxase/xan_DH_MoCoBD1"/>
</dbReference>
<dbReference type="InterPro" id="IPR000674">
    <property type="entry name" value="Ald_Oxase/Xan_DH_a/b"/>
</dbReference>
<organism evidence="3 4">
    <name type="scientific">Eiseniibacteriota bacterium</name>
    <dbReference type="NCBI Taxonomy" id="2212470"/>
    <lineage>
        <taxon>Bacteria</taxon>
        <taxon>Candidatus Eiseniibacteriota</taxon>
    </lineage>
</organism>
<dbReference type="GO" id="GO:0016491">
    <property type="term" value="F:oxidoreductase activity"/>
    <property type="evidence" value="ECO:0007669"/>
    <property type="project" value="InterPro"/>
</dbReference>
<dbReference type="SUPFAM" id="SSF54665">
    <property type="entry name" value="CO dehydrogenase molybdoprotein N-domain-like"/>
    <property type="match status" value="1"/>
</dbReference>
<evidence type="ECO:0000256" key="1">
    <source>
        <dbReference type="SAM" id="MobiDB-lite"/>
    </source>
</evidence>
<accession>A0A849SAJ9</accession>
<dbReference type="PANTHER" id="PTHR11908">
    <property type="entry name" value="XANTHINE DEHYDROGENASE"/>
    <property type="match status" value="1"/>
</dbReference>
<sequence>MSGGDKKRGDAAPAGSTTPPPGMAIPKGRTMPREDRLTPPQWEGGRSQPPNDSNFRMIGRRNRKIEGLAKVTGRAVYADDLTLPRMLHAKLLRSIHPHARIRSIDASKALAMPGVHAVITGRDLPIYFGIIPWTEDEQALCEDKARYVGDAIAAVAADTELLAEEALRAILVDYEPLPAVIDIESALAHPEWKVNEKAEEGNISKHVHLAFGDVEAGLADSDAVVEGEYWYEGSTHAPIEPHCALADFDATGFLTLYSSTQVAHYLHRDLAKVLELPTQRVRVIQPVVGGAFGGKSEPFSLEFCAAKLSMVTGRPVKILYTREEVFYAHRGRHPMRLAYRTGIKQDGSLTAVDAKIHIDGGAYSSFGLVTTYYSGQLLTAPYGMPAYRFDSTRVFTNKPCCGPKRGHGSVQPRFAFECQLDKLSEAIGMDPIAVRRKNFIGENTRTVNGMRVTSNGFLQCLEAIESASEWKQKFRRLPYGRGVGVAGSMYISGTNYCIYPNEMPQSAVQLKLDRSGRATVFCGISDIGQGAESVLAYIVCEELGLELRDVRVVAADTDLTPVDLGSYSSRETFMCGNACLDAARKLRELVAEALAKQWGVDKREIVLAGGVACATSDPEKHAMSVKRAFQLAEARNGTLGSVGWYQSPKLGGDYRGGTIGASPAYSFTAHIAQVACDPETGFVKVEKIWVAHDCGRALNPVTVEGQMEGSAYMGFGEAIFEEQSYKAAAPHHGSGIHHGPSLLDYRIPTSLDTPELESFIIESVDPEGPYGAKEAGEGPLHPSVPAISNAIYDALGIRCDRLPFSPPRVLSQLGTTDARAAWEKARAGLAAGAKR</sequence>
<dbReference type="InterPro" id="IPR016208">
    <property type="entry name" value="Ald_Oxase/xanthine_DH-like"/>
</dbReference>
<feature type="region of interest" description="Disordered" evidence="1">
    <location>
        <begin position="1"/>
        <end position="57"/>
    </location>
</feature>
<reference evidence="3 4" key="1">
    <citation type="submission" date="2020-04" db="EMBL/GenBank/DDBJ databases">
        <title>Metagenomic profiling of ammonia- and methane-oxidizing microorganisms in a Dutch drinking water treatment plant.</title>
        <authorList>
            <person name="Poghosyan L."/>
            <person name="Leucker S."/>
        </authorList>
    </citation>
    <scope>NUCLEOTIDE SEQUENCE [LARGE SCALE GENOMIC DNA]</scope>
    <source>
        <strain evidence="3">S-RSF-IL-03</strain>
    </source>
</reference>
<feature type="compositionally biased region" description="Basic and acidic residues" evidence="1">
    <location>
        <begin position="1"/>
        <end position="10"/>
    </location>
</feature>
<comment type="caution">
    <text evidence="3">The sequence shown here is derived from an EMBL/GenBank/DDBJ whole genome shotgun (WGS) entry which is preliminary data.</text>
</comment>
<dbReference type="PANTHER" id="PTHR11908:SF157">
    <property type="entry name" value="XANTHINE DEHYDROGENASE SUBUNIT D-RELATED"/>
    <property type="match status" value="1"/>
</dbReference>
<evidence type="ECO:0000313" key="3">
    <source>
        <dbReference type="EMBL" id="NOT32698.1"/>
    </source>
</evidence>
<dbReference type="InterPro" id="IPR037165">
    <property type="entry name" value="AldOxase/xan_DH_Mopterin-bd_sf"/>
</dbReference>
<dbReference type="EMBL" id="JABFRW010000008">
    <property type="protein sequence ID" value="NOT32698.1"/>
    <property type="molecule type" value="Genomic_DNA"/>
</dbReference>
<dbReference type="InterPro" id="IPR046867">
    <property type="entry name" value="AldOxase/xan_DH_MoCoBD2"/>
</dbReference>
<dbReference type="Proteomes" id="UP000580839">
    <property type="component" value="Unassembled WGS sequence"/>
</dbReference>